<evidence type="ECO:0000313" key="2">
    <source>
        <dbReference type="Proteomes" id="UP000265566"/>
    </source>
</evidence>
<gene>
    <name evidence="1" type="ORF">MtrunA17_Chr2g0279731</name>
</gene>
<proteinExistence type="predicted"/>
<dbReference type="AlphaFoldDB" id="A0A396J969"/>
<sequence length="62" mass="7195">MLLGMFGFEKRGLLDCSVPMNENSVFGDACASLRMRFKRGEQDDFQREKHKLPHVFSQMKLS</sequence>
<dbReference type="Proteomes" id="UP000265566">
    <property type="component" value="Chromosome 2"/>
</dbReference>
<name>A0A396J969_MEDTR</name>
<accession>A0A396J969</accession>
<dbReference type="EMBL" id="PSQE01000002">
    <property type="protein sequence ID" value="RHN71707.1"/>
    <property type="molecule type" value="Genomic_DNA"/>
</dbReference>
<dbReference type="Gramene" id="rna7335">
    <property type="protein sequence ID" value="RHN71707.1"/>
    <property type="gene ID" value="gene7335"/>
</dbReference>
<organism evidence="1 2">
    <name type="scientific">Medicago truncatula</name>
    <name type="common">Barrel medic</name>
    <name type="synonym">Medicago tribuloides</name>
    <dbReference type="NCBI Taxonomy" id="3880"/>
    <lineage>
        <taxon>Eukaryota</taxon>
        <taxon>Viridiplantae</taxon>
        <taxon>Streptophyta</taxon>
        <taxon>Embryophyta</taxon>
        <taxon>Tracheophyta</taxon>
        <taxon>Spermatophyta</taxon>
        <taxon>Magnoliopsida</taxon>
        <taxon>eudicotyledons</taxon>
        <taxon>Gunneridae</taxon>
        <taxon>Pentapetalae</taxon>
        <taxon>rosids</taxon>
        <taxon>fabids</taxon>
        <taxon>Fabales</taxon>
        <taxon>Fabaceae</taxon>
        <taxon>Papilionoideae</taxon>
        <taxon>50 kb inversion clade</taxon>
        <taxon>NPAAA clade</taxon>
        <taxon>Hologalegina</taxon>
        <taxon>IRL clade</taxon>
        <taxon>Trifolieae</taxon>
        <taxon>Medicago</taxon>
    </lineage>
</organism>
<protein>
    <submittedName>
        <fullName evidence="1">Uncharacterized protein</fullName>
    </submittedName>
</protein>
<reference evidence="2" key="1">
    <citation type="journal article" date="2018" name="Nat. Plants">
        <title>Whole-genome landscape of Medicago truncatula symbiotic genes.</title>
        <authorList>
            <person name="Pecrix Y."/>
            <person name="Staton S.E."/>
            <person name="Sallet E."/>
            <person name="Lelandais-Briere C."/>
            <person name="Moreau S."/>
            <person name="Carrere S."/>
            <person name="Blein T."/>
            <person name="Jardinaud M.F."/>
            <person name="Latrasse D."/>
            <person name="Zouine M."/>
            <person name="Zahm M."/>
            <person name="Kreplak J."/>
            <person name="Mayjonade B."/>
            <person name="Satge C."/>
            <person name="Perez M."/>
            <person name="Cauet S."/>
            <person name="Marande W."/>
            <person name="Chantry-Darmon C."/>
            <person name="Lopez-Roques C."/>
            <person name="Bouchez O."/>
            <person name="Berard A."/>
            <person name="Debelle F."/>
            <person name="Munos S."/>
            <person name="Bendahmane A."/>
            <person name="Berges H."/>
            <person name="Niebel A."/>
            <person name="Buitink J."/>
            <person name="Frugier F."/>
            <person name="Benhamed M."/>
            <person name="Crespi M."/>
            <person name="Gouzy J."/>
            <person name="Gamas P."/>
        </authorList>
    </citation>
    <scope>NUCLEOTIDE SEQUENCE [LARGE SCALE GENOMIC DNA]</scope>
    <source>
        <strain evidence="2">cv. Jemalong A17</strain>
    </source>
</reference>
<evidence type="ECO:0000313" key="1">
    <source>
        <dbReference type="EMBL" id="RHN71707.1"/>
    </source>
</evidence>
<comment type="caution">
    <text evidence="1">The sequence shown here is derived from an EMBL/GenBank/DDBJ whole genome shotgun (WGS) entry which is preliminary data.</text>
</comment>